<accession>A0ABD0LUR1</accession>
<evidence type="ECO:0000313" key="1">
    <source>
        <dbReference type="EMBL" id="KAK7502816.1"/>
    </source>
</evidence>
<keyword evidence="2" id="KW-1185">Reference proteome</keyword>
<reference evidence="1 2" key="1">
    <citation type="journal article" date="2023" name="Sci. Data">
        <title>Genome assembly of the Korean intertidal mud-creeper Batillaria attramentaria.</title>
        <authorList>
            <person name="Patra A.K."/>
            <person name="Ho P.T."/>
            <person name="Jun S."/>
            <person name="Lee S.J."/>
            <person name="Kim Y."/>
            <person name="Won Y.J."/>
        </authorList>
    </citation>
    <scope>NUCLEOTIDE SEQUENCE [LARGE SCALE GENOMIC DNA]</scope>
    <source>
        <strain evidence="1">Wonlab-2016</strain>
    </source>
</reference>
<name>A0ABD0LUR1_9CAEN</name>
<protein>
    <submittedName>
        <fullName evidence="1">Uncharacterized protein</fullName>
    </submittedName>
</protein>
<proteinExistence type="predicted"/>
<evidence type="ECO:0000313" key="2">
    <source>
        <dbReference type="Proteomes" id="UP001519460"/>
    </source>
</evidence>
<gene>
    <name evidence="1" type="ORF">BaRGS_00006066</name>
</gene>
<feature type="non-terminal residue" evidence="1">
    <location>
        <position position="75"/>
    </location>
</feature>
<sequence>MALPSKYNSHARGLVKADHKWMSGSTAVSPLEEHWPFARSGDPGLVNRETNRGVRSSTILASGLHDGYCGGQGDK</sequence>
<comment type="caution">
    <text evidence="1">The sequence shown here is derived from an EMBL/GenBank/DDBJ whole genome shotgun (WGS) entry which is preliminary data.</text>
</comment>
<dbReference type="EMBL" id="JACVVK020000024">
    <property type="protein sequence ID" value="KAK7502816.1"/>
    <property type="molecule type" value="Genomic_DNA"/>
</dbReference>
<dbReference type="AlphaFoldDB" id="A0ABD0LUR1"/>
<organism evidence="1 2">
    <name type="scientific">Batillaria attramentaria</name>
    <dbReference type="NCBI Taxonomy" id="370345"/>
    <lineage>
        <taxon>Eukaryota</taxon>
        <taxon>Metazoa</taxon>
        <taxon>Spiralia</taxon>
        <taxon>Lophotrochozoa</taxon>
        <taxon>Mollusca</taxon>
        <taxon>Gastropoda</taxon>
        <taxon>Caenogastropoda</taxon>
        <taxon>Sorbeoconcha</taxon>
        <taxon>Cerithioidea</taxon>
        <taxon>Batillariidae</taxon>
        <taxon>Batillaria</taxon>
    </lineage>
</organism>
<dbReference type="Proteomes" id="UP001519460">
    <property type="component" value="Unassembled WGS sequence"/>
</dbReference>